<dbReference type="GO" id="GO:0046872">
    <property type="term" value="F:metal ion binding"/>
    <property type="evidence" value="ECO:0007669"/>
    <property type="project" value="UniProtKB-KW"/>
</dbReference>
<evidence type="ECO:0000256" key="12">
    <source>
        <dbReference type="PIRSR" id="PIRSR038994-3"/>
    </source>
</evidence>
<evidence type="ECO:0000313" key="14">
    <source>
        <dbReference type="EMBL" id="SDJ87405.1"/>
    </source>
</evidence>
<dbReference type="InterPro" id="IPR006680">
    <property type="entry name" value="Amidohydro-rel"/>
</dbReference>
<keyword evidence="5 9" id="KW-0378">Hydrolase</keyword>
<dbReference type="EMBL" id="FNFM01000002">
    <property type="protein sequence ID" value="SDJ87405.1"/>
    <property type="molecule type" value="Genomic_DNA"/>
</dbReference>
<gene>
    <name evidence="14" type="ORF">SAMN04487820_102470</name>
</gene>
<dbReference type="Gene3D" id="3.20.20.140">
    <property type="entry name" value="Metal-dependent hydrolases"/>
    <property type="match status" value="1"/>
</dbReference>
<organism evidence="14 15">
    <name type="scientific">Actinopolyspora mzabensis</name>
    <dbReference type="NCBI Taxonomy" id="995066"/>
    <lineage>
        <taxon>Bacteria</taxon>
        <taxon>Bacillati</taxon>
        <taxon>Actinomycetota</taxon>
        <taxon>Actinomycetes</taxon>
        <taxon>Actinopolysporales</taxon>
        <taxon>Actinopolysporaceae</taxon>
        <taxon>Actinopolyspora</taxon>
    </lineage>
</organism>
<dbReference type="OrthoDB" id="9776488at2"/>
<dbReference type="NCBIfam" id="TIGR00221">
    <property type="entry name" value="nagA"/>
    <property type="match status" value="1"/>
</dbReference>
<evidence type="ECO:0000256" key="5">
    <source>
        <dbReference type="ARBA" id="ARBA00022801"/>
    </source>
</evidence>
<keyword evidence="6 9" id="KW-0119">Carbohydrate metabolism</keyword>
<keyword evidence="15" id="KW-1185">Reference proteome</keyword>
<comment type="catalytic activity">
    <reaction evidence="7">
        <text>N-acetyl-D-glucosamine 6-phosphate + H2O = D-glucosamine 6-phosphate + acetate</text>
        <dbReference type="Rhea" id="RHEA:22936"/>
        <dbReference type="ChEBI" id="CHEBI:15377"/>
        <dbReference type="ChEBI" id="CHEBI:30089"/>
        <dbReference type="ChEBI" id="CHEBI:57513"/>
        <dbReference type="ChEBI" id="CHEBI:58725"/>
        <dbReference type="EC" id="3.5.1.25"/>
    </reaction>
</comment>
<dbReference type="GO" id="GO:0008448">
    <property type="term" value="F:N-acetylglucosamine-6-phosphate deacetylase activity"/>
    <property type="evidence" value="ECO:0007669"/>
    <property type="project" value="UniProtKB-EC"/>
</dbReference>
<dbReference type="FunFam" id="3.20.20.140:FF:000004">
    <property type="entry name" value="N-acetylglucosamine-6-phosphate deacetylase"/>
    <property type="match status" value="1"/>
</dbReference>
<dbReference type="RefSeq" id="WP_092626728.1">
    <property type="nucleotide sequence ID" value="NZ_FNFM01000002.1"/>
</dbReference>
<accession>A0A1G8XBW0</accession>
<feature type="binding site" evidence="12">
    <location>
        <position position="129"/>
    </location>
    <ligand>
        <name>Zn(2+)</name>
        <dbReference type="ChEBI" id="CHEBI:29105"/>
    </ligand>
</feature>
<feature type="binding site" evidence="11">
    <location>
        <position position="251"/>
    </location>
    <ligand>
        <name>substrate</name>
    </ligand>
</feature>
<dbReference type="Proteomes" id="UP000199213">
    <property type="component" value="Unassembled WGS sequence"/>
</dbReference>
<sequence>MSNEATEPSLIGGRIVTDEGAPRDGWIRVEGGRIAEIGEGPTPDGLRPELSGHWIVPGFVDIHCHGGGGGSLTSTERRQINTAVAAHRAHGTTTMLASLVTASVPRLREQITSLLDPVREGLLAGIHLEGPFLSAVRCGAHDTDMLRAPDPETVAELLEAGEGEVRMVTLAPELDGSVEAVKQLAEAGVIAAVGHTDAVAEQVRPAIDAGATVATHLFNGMRPLHHREPGPVGTLLDDERITVEMICDMVHLHPTVARLVARHAGPSRTVAVTDAISATEAGDGHYELGSLPLTVTNGEPRLADGSLAGSTLTMDTALRNLVERCGLSLPEAVAACATKPAELLGLSERLGSIRTGLAADLVVLDERLRPRHVLKDGSPVPAAPDSAASLAG</sequence>
<dbReference type="GO" id="GO:0006046">
    <property type="term" value="P:N-acetylglucosamine catabolic process"/>
    <property type="evidence" value="ECO:0007669"/>
    <property type="project" value="TreeGrafter"/>
</dbReference>
<comment type="similarity">
    <text evidence="1 9">Belongs to the metallo-dependent hydrolases superfamily. NagA family.</text>
</comment>
<comment type="cofactor">
    <cofactor evidence="12">
        <name>a divalent metal cation</name>
        <dbReference type="ChEBI" id="CHEBI:60240"/>
    </cofactor>
    <text evidence="12">Binds 1 divalent metal cation per subunit.</text>
</comment>
<dbReference type="AlphaFoldDB" id="A0A1G8XBW0"/>
<feature type="binding site" evidence="11">
    <location>
        <position position="227"/>
    </location>
    <ligand>
        <name>substrate</name>
    </ligand>
</feature>
<feature type="binding site" evidence="12">
    <location>
        <position position="195"/>
    </location>
    <ligand>
        <name>Zn(2+)</name>
        <dbReference type="ChEBI" id="CHEBI:29105"/>
    </ligand>
</feature>
<dbReference type="PANTHER" id="PTHR11113:SF14">
    <property type="entry name" value="N-ACETYLGLUCOSAMINE-6-PHOSPHATE DEACETYLASE"/>
    <property type="match status" value="1"/>
</dbReference>
<dbReference type="SUPFAM" id="SSF51556">
    <property type="entry name" value="Metallo-dependent hydrolases"/>
    <property type="match status" value="1"/>
</dbReference>
<dbReference type="EC" id="3.5.1.25" evidence="2"/>
<evidence type="ECO:0000256" key="6">
    <source>
        <dbReference type="ARBA" id="ARBA00023277"/>
    </source>
</evidence>
<feature type="binding site" evidence="11">
    <location>
        <position position="140"/>
    </location>
    <ligand>
        <name>substrate</name>
    </ligand>
</feature>
<evidence type="ECO:0000256" key="1">
    <source>
        <dbReference type="ARBA" id="ARBA00010716"/>
    </source>
</evidence>
<comment type="pathway">
    <text evidence="8">Amino-sugar metabolism; N-acetylneuraminate degradation; D-fructose 6-phosphate from N-acetylneuraminate: step 4/5.</text>
</comment>
<keyword evidence="4 12" id="KW-0479">Metal-binding</keyword>
<feature type="active site" description="Proton donor/acceptor" evidence="10">
    <location>
        <position position="274"/>
    </location>
</feature>
<dbReference type="CDD" id="cd00854">
    <property type="entry name" value="NagA"/>
    <property type="match status" value="1"/>
</dbReference>
<dbReference type="Pfam" id="PF01979">
    <property type="entry name" value="Amidohydro_1"/>
    <property type="match status" value="1"/>
</dbReference>
<feature type="binding site" evidence="12">
    <location>
        <position position="216"/>
    </location>
    <ligand>
        <name>Zn(2+)</name>
        <dbReference type="ChEBI" id="CHEBI:29105"/>
    </ligand>
</feature>
<feature type="binding site" evidence="11">
    <location>
        <begin position="307"/>
        <end position="309"/>
    </location>
    <ligand>
        <name>substrate</name>
    </ligand>
</feature>
<evidence type="ECO:0000256" key="2">
    <source>
        <dbReference type="ARBA" id="ARBA00011899"/>
    </source>
</evidence>
<feature type="binding site" evidence="11">
    <location>
        <begin position="219"/>
        <end position="220"/>
    </location>
    <ligand>
        <name>substrate</name>
    </ligand>
</feature>
<dbReference type="Gene3D" id="2.30.40.10">
    <property type="entry name" value="Urease, subunit C, domain 1"/>
    <property type="match status" value="1"/>
</dbReference>
<dbReference type="PANTHER" id="PTHR11113">
    <property type="entry name" value="N-ACETYLGLUCOSAMINE-6-PHOSPHATE DEACETYLASE"/>
    <property type="match status" value="1"/>
</dbReference>
<evidence type="ECO:0000259" key="13">
    <source>
        <dbReference type="Pfam" id="PF01979"/>
    </source>
</evidence>
<evidence type="ECO:0000256" key="7">
    <source>
        <dbReference type="ARBA" id="ARBA00047647"/>
    </source>
</evidence>
<dbReference type="PIRSF" id="PIRSF038994">
    <property type="entry name" value="NagA"/>
    <property type="match status" value="1"/>
</dbReference>
<dbReference type="InterPro" id="IPR011059">
    <property type="entry name" value="Metal-dep_hydrolase_composite"/>
</dbReference>
<feature type="domain" description="Amidohydrolase-related" evidence="13">
    <location>
        <begin position="54"/>
        <end position="366"/>
    </location>
</feature>
<evidence type="ECO:0000256" key="10">
    <source>
        <dbReference type="PIRSR" id="PIRSR038994-1"/>
    </source>
</evidence>
<evidence type="ECO:0000256" key="3">
    <source>
        <dbReference type="ARBA" id="ARBA00018029"/>
    </source>
</evidence>
<reference evidence="15" key="1">
    <citation type="submission" date="2016-10" db="EMBL/GenBank/DDBJ databases">
        <authorList>
            <person name="Varghese N."/>
            <person name="Submissions S."/>
        </authorList>
    </citation>
    <scope>NUCLEOTIDE SEQUENCE [LARGE SCALE GENOMIC DNA]</scope>
    <source>
        <strain evidence="15">DSM 45460</strain>
    </source>
</reference>
<evidence type="ECO:0000313" key="15">
    <source>
        <dbReference type="Proteomes" id="UP000199213"/>
    </source>
</evidence>
<dbReference type="InterPro" id="IPR032466">
    <property type="entry name" value="Metal_Hydrolase"/>
</dbReference>
<evidence type="ECO:0000256" key="4">
    <source>
        <dbReference type="ARBA" id="ARBA00022723"/>
    </source>
</evidence>
<evidence type="ECO:0000256" key="9">
    <source>
        <dbReference type="PIRNR" id="PIRNR038994"/>
    </source>
</evidence>
<name>A0A1G8XBW0_ACTMZ</name>
<evidence type="ECO:0000256" key="11">
    <source>
        <dbReference type="PIRSR" id="PIRSR038994-2"/>
    </source>
</evidence>
<proteinExistence type="inferred from homology"/>
<evidence type="ECO:0000256" key="8">
    <source>
        <dbReference type="ARBA" id="ARBA00060590"/>
    </source>
</evidence>
<dbReference type="InterPro" id="IPR003764">
    <property type="entry name" value="GlcNAc_6-P_deAcase"/>
</dbReference>
<dbReference type="SUPFAM" id="SSF51338">
    <property type="entry name" value="Composite domain of metallo-dependent hydrolases"/>
    <property type="match status" value="1"/>
</dbReference>
<protein>
    <recommendedName>
        <fullName evidence="3">N-acetylglucosamine-6-phosphate deacetylase</fullName>
        <ecNumber evidence="2">3.5.1.25</ecNumber>
    </recommendedName>
</protein>